<evidence type="ECO:0000256" key="3">
    <source>
        <dbReference type="ARBA" id="ARBA00022592"/>
    </source>
</evidence>
<dbReference type="PANTHER" id="PTHR11101:SF80">
    <property type="entry name" value="PHOSPHATE TRANSPORTER"/>
    <property type="match status" value="1"/>
</dbReference>
<feature type="transmembrane region" description="Helical" evidence="7">
    <location>
        <begin position="695"/>
        <end position="713"/>
    </location>
</feature>
<feature type="transmembrane region" description="Helical" evidence="7">
    <location>
        <begin position="496"/>
        <end position="525"/>
    </location>
</feature>
<dbReference type="InParanoid" id="A0A0V0QUD1"/>
<feature type="transmembrane region" description="Helical" evidence="7">
    <location>
        <begin position="752"/>
        <end position="771"/>
    </location>
</feature>
<dbReference type="OrthoDB" id="430309at2759"/>
<dbReference type="GO" id="GO:0005315">
    <property type="term" value="F:phosphate transmembrane transporter activity"/>
    <property type="evidence" value="ECO:0007669"/>
    <property type="project" value="InterPro"/>
</dbReference>
<evidence type="ECO:0000256" key="1">
    <source>
        <dbReference type="ARBA" id="ARBA00004141"/>
    </source>
</evidence>
<dbReference type="GO" id="GO:0016020">
    <property type="term" value="C:membrane"/>
    <property type="evidence" value="ECO:0007669"/>
    <property type="project" value="UniProtKB-SubCell"/>
</dbReference>
<comment type="function">
    <text evidence="7">Sodium-phosphate symporter.</text>
</comment>
<evidence type="ECO:0000256" key="5">
    <source>
        <dbReference type="ARBA" id="ARBA00022989"/>
    </source>
</evidence>
<name>A0A0V0QUD1_PSEPJ</name>
<dbReference type="PANTHER" id="PTHR11101">
    <property type="entry name" value="PHOSPHATE TRANSPORTER"/>
    <property type="match status" value="1"/>
</dbReference>
<dbReference type="AlphaFoldDB" id="A0A0V0QUD1"/>
<dbReference type="GO" id="GO:0035435">
    <property type="term" value="P:phosphate ion transmembrane transport"/>
    <property type="evidence" value="ECO:0007669"/>
    <property type="project" value="TreeGrafter"/>
</dbReference>
<keyword evidence="8" id="KW-0175">Coiled coil</keyword>
<keyword evidence="2 7" id="KW-0813">Transport</keyword>
<feature type="coiled-coil region" evidence="8">
    <location>
        <begin position="112"/>
        <end position="228"/>
    </location>
</feature>
<feature type="transmembrane region" description="Helical" evidence="7">
    <location>
        <begin position="442"/>
        <end position="465"/>
    </location>
</feature>
<gene>
    <name evidence="9" type="ORF">PPERSA_01042</name>
</gene>
<proteinExistence type="inferred from homology"/>
<feature type="transmembrane region" description="Helical" evidence="7">
    <location>
        <begin position="655"/>
        <end position="675"/>
    </location>
</feature>
<dbReference type="InterPro" id="IPR001204">
    <property type="entry name" value="Phos_transporter"/>
</dbReference>
<keyword evidence="10" id="KW-1185">Reference proteome</keyword>
<feature type="transmembrane region" description="Helical" evidence="7">
    <location>
        <begin position="537"/>
        <end position="558"/>
    </location>
</feature>
<organism evidence="9 10">
    <name type="scientific">Pseudocohnilembus persalinus</name>
    <name type="common">Ciliate</name>
    <dbReference type="NCBI Taxonomy" id="266149"/>
    <lineage>
        <taxon>Eukaryota</taxon>
        <taxon>Sar</taxon>
        <taxon>Alveolata</taxon>
        <taxon>Ciliophora</taxon>
        <taxon>Intramacronucleata</taxon>
        <taxon>Oligohymenophorea</taxon>
        <taxon>Scuticociliatia</taxon>
        <taxon>Philasterida</taxon>
        <taxon>Pseudocohnilembidae</taxon>
        <taxon>Pseudocohnilembus</taxon>
    </lineage>
</organism>
<reference evidence="9 10" key="1">
    <citation type="journal article" date="2015" name="Sci. Rep.">
        <title>Genome of the facultative scuticociliatosis pathogen Pseudocohnilembus persalinus provides insight into its virulence through horizontal gene transfer.</title>
        <authorList>
            <person name="Xiong J."/>
            <person name="Wang G."/>
            <person name="Cheng J."/>
            <person name="Tian M."/>
            <person name="Pan X."/>
            <person name="Warren A."/>
            <person name="Jiang C."/>
            <person name="Yuan D."/>
            <person name="Miao W."/>
        </authorList>
    </citation>
    <scope>NUCLEOTIDE SEQUENCE [LARGE SCALE GENOMIC DNA]</scope>
    <source>
        <strain evidence="9">36N120E</strain>
    </source>
</reference>
<sequence>MQQQNLKDLSNTGTFQKYKSKKIPSFGEYYPTNFTLIPNYDNYYVEQLNNANNVAFNSKINIDQSQKFAKQDGFQSPSTMTSTLSHFFQNSKKQAKNSNTQLTNINNRILTIKHKNQNLKTYNSILENKKNNLVKAKLTAAQMRQSIEDHKLNQVEKLEQRKREVKMQRQQYLENLQRRKQLKQMQVRAEQNFFSLIEQLKEQEREALLELQKEQQKQEQIEDEYELNLNSKINRWGNKSTRSFNKSSLFLTQSQQQQLSKNQKQLSSYNDVHGLEKSQEESIQDIIKDYLKNYLNIHIMEQFQVEENVQQDDQNKQNNNKRKIIQFIKENQNKIELFLAFSLILLVPVCIAPLFLQSYSDIEIIYTLSIPLTIFLGIAIGGNDICNSMGTSYGSNILTLKQVIILGVICESFGILTMGEQVAKTISSKVIDIKQFDNPDLFALTMAPVLGAAAFSSLAVTIYGLPVSITQGIIFSMVAVGFASVGVSGIKYESVIQIFIALVSSPLIGVLMAFLLYIFLLKIILKQQNPQYQAKIWAPYIGGINIFVIVYLVLFKGIKIQQDYSLLAGIIFCVIAIYILKYNSKNIENSLNTLLISKQNQEENNIGEHFKPLLIITACFVSFTHGSNDVGNAIGPLSSIYHIYQKKQSTEEIEIPFWTLILGAISFSLGIILIGKRTIHTFGKGVTNLNTMKGFTIQFGTSIALLVSSILGMPVSTSHCAVGSILGATLAEKFLGYQFMFNFKSLSKILASWIYTIPFVFFIAIYFYFALKGILFTD</sequence>
<evidence type="ECO:0000313" key="10">
    <source>
        <dbReference type="Proteomes" id="UP000054937"/>
    </source>
</evidence>
<evidence type="ECO:0000256" key="4">
    <source>
        <dbReference type="ARBA" id="ARBA00022692"/>
    </source>
</evidence>
<accession>A0A0V0QUD1</accession>
<dbReference type="Pfam" id="PF01384">
    <property type="entry name" value="PHO4"/>
    <property type="match status" value="1"/>
</dbReference>
<feature type="transmembrane region" description="Helical" evidence="7">
    <location>
        <begin position="362"/>
        <end position="382"/>
    </location>
</feature>
<evidence type="ECO:0000313" key="9">
    <source>
        <dbReference type="EMBL" id="KRX05964.1"/>
    </source>
</evidence>
<feature type="transmembrane region" description="Helical" evidence="7">
    <location>
        <begin position="472"/>
        <end position="490"/>
    </location>
</feature>
<feature type="transmembrane region" description="Helical" evidence="7">
    <location>
        <begin position="564"/>
        <end position="580"/>
    </location>
</feature>
<comment type="similarity">
    <text evidence="7">Belongs to the inorganic phosphate transporter (PiT) (TC 2.A.20) family.</text>
</comment>
<keyword evidence="4 7" id="KW-0812">Transmembrane</keyword>
<dbReference type="Proteomes" id="UP000054937">
    <property type="component" value="Unassembled WGS sequence"/>
</dbReference>
<keyword evidence="5 7" id="KW-1133">Transmembrane helix</keyword>
<dbReference type="EMBL" id="LDAU01000102">
    <property type="protein sequence ID" value="KRX05964.1"/>
    <property type="molecule type" value="Genomic_DNA"/>
</dbReference>
<protein>
    <recommendedName>
        <fullName evidence="7">Phosphate transporter</fullName>
    </recommendedName>
</protein>
<comment type="subcellular location">
    <subcellularLocation>
        <location evidence="1 7">Membrane</location>
        <topology evidence="1 7">Multi-pass membrane protein</topology>
    </subcellularLocation>
</comment>
<keyword evidence="6 7" id="KW-0472">Membrane</keyword>
<keyword evidence="3 7" id="KW-0592">Phosphate transport</keyword>
<evidence type="ECO:0000256" key="2">
    <source>
        <dbReference type="ARBA" id="ARBA00022448"/>
    </source>
</evidence>
<comment type="caution">
    <text evidence="9">The sequence shown here is derived from an EMBL/GenBank/DDBJ whole genome shotgun (WGS) entry which is preliminary data.</text>
</comment>
<evidence type="ECO:0000256" key="8">
    <source>
        <dbReference type="SAM" id="Coils"/>
    </source>
</evidence>
<feature type="transmembrane region" description="Helical" evidence="7">
    <location>
        <begin position="337"/>
        <end position="356"/>
    </location>
</feature>
<evidence type="ECO:0000256" key="7">
    <source>
        <dbReference type="RuleBase" id="RU363058"/>
    </source>
</evidence>
<dbReference type="FunCoup" id="A0A0V0QUD1">
    <property type="interactions" value="55"/>
</dbReference>
<evidence type="ECO:0000256" key="6">
    <source>
        <dbReference type="ARBA" id="ARBA00023136"/>
    </source>
</evidence>